<dbReference type="InterPro" id="IPR047677">
    <property type="entry name" value="GDCCVxC"/>
</dbReference>
<dbReference type="EMBL" id="PGVG01000034">
    <property type="protein sequence ID" value="PJG51624.1"/>
    <property type="molecule type" value="Genomic_DNA"/>
</dbReference>
<dbReference type="OrthoDB" id="332228at2"/>
<reference evidence="1 2" key="1">
    <citation type="submission" date="2017-11" db="EMBL/GenBank/DDBJ databases">
        <title>Bradyrhizobium forestalis sp. nov., an efficient nitrogen-fixing bacterium isolated from nodules of forest legume species in the Amazon.</title>
        <authorList>
            <person name="Costa E.M."/>
            <person name="Guimaraes A."/>
            <person name="Carvalho T.S."/>
            <person name="Rodrigues T.L."/>
            <person name="Ribeiro P.R.A."/>
            <person name="Lebbe L."/>
            <person name="Willems A."/>
            <person name="Moreira F.M.S."/>
        </authorList>
    </citation>
    <scope>NUCLEOTIDE SEQUENCE [LARGE SCALE GENOMIC DNA]</scope>
    <source>
        <strain evidence="1 2">INPA54B</strain>
    </source>
</reference>
<organism evidence="1 2">
    <name type="scientific">Bradyrhizobium forestalis</name>
    <dbReference type="NCBI Taxonomy" id="1419263"/>
    <lineage>
        <taxon>Bacteria</taxon>
        <taxon>Pseudomonadati</taxon>
        <taxon>Pseudomonadota</taxon>
        <taxon>Alphaproteobacteria</taxon>
        <taxon>Hyphomicrobiales</taxon>
        <taxon>Nitrobacteraceae</taxon>
        <taxon>Bradyrhizobium</taxon>
    </lineage>
</organism>
<dbReference type="AlphaFoldDB" id="A0A2M8R1A8"/>
<evidence type="ECO:0000313" key="1">
    <source>
        <dbReference type="EMBL" id="PJG51624.1"/>
    </source>
</evidence>
<comment type="caution">
    <text evidence="1">The sequence shown here is derived from an EMBL/GenBank/DDBJ whole genome shotgun (WGS) entry which is preliminary data.</text>
</comment>
<dbReference type="Proteomes" id="UP000231194">
    <property type="component" value="Unassembled WGS sequence"/>
</dbReference>
<protein>
    <submittedName>
        <fullName evidence="1">Uncharacterized protein</fullName>
    </submittedName>
</protein>
<gene>
    <name evidence="1" type="ORF">CVM73_30075</name>
</gene>
<evidence type="ECO:0000313" key="2">
    <source>
        <dbReference type="Proteomes" id="UP000231194"/>
    </source>
</evidence>
<keyword evidence="2" id="KW-1185">Reference proteome</keyword>
<dbReference type="RefSeq" id="WP_100235386.1">
    <property type="nucleotide sequence ID" value="NZ_PGVG01000034.1"/>
</dbReference>
<sequence>MQLQSTLTCPVCQHQATETMPTDACQFFYDCAACRTRLKPKPGECCVFCSYGTVPCPPVQQHGKGACCD</sequence>
<proteinExistence type="predicted"/>
<name>A0A2M8R1A8_9BRAD</name>
<dbReference type="NCBIfam" id="NF041374">
    <property type="entry name" value="GDCCVxC"/>
    <property type="match status" value="1"/>
</dbReference>
<accession>A0A2M8R1A8</accession>